<feature type="domain" description="tRNA (32-2'-O)-methyltransferase regulator THADA-like C-terminal TPR repeats region" evidence="4">
    <location>
        <begin position="1193"/>
        <end position="1354"/>
    </location>
</feature>
<evidence type="ECO:0000259" key="4">
    <source>
        <dbReference type="Pfam" id="PF25151"/>
    </source>
</evidence>
<dbReference type="Pfam" id="PF25150">
    <property type="entry name" value="TPR_Trm732"/>
    <property type="match status" value="1"/>
</dbReference>
<dbReference type="VEuPathDB" id="VectorBase:ADIR004075"/>
<dbReference type="InterPro" id="IPR056842">
    <property type="entry name" value="THADA-like_TPR_C"/>
</dbReference>
<dbReference type="GO" id="GO:0005829">
    <property type="term" value="C:cytosol"/>
    <property type="evidence" value="ECO:0007669"/>
    <property type="project" value="TreeGrafter"/>
</dbReference>
<evidence type="ECO:0000259" key="3">
    <source>
        <dbReference type="Pfam" id="PF25150"/>
    </source>
</evidence>
<sequence>MNGLSLRISNVRANENVKKNSEIRMDLFQVPSAYLNTENAYIDQLNASETIEGQVKVLKEYSSFVVGLEDSLKIHVQTLANLFMEAPLKHAVRNTIARSLSNLTASREIVAISIANSIKARIEQDSSVASEPTRRNTTICNIGSCFENFKVGCEAVRLSLQQLFQFLNKSVMVYLERMNDQVSPSDKSELCLFIHSAIRIVISCFQQFPDQLKASYEGEKNVEKLVLICWDLLENPEIPMDTKTNCGILIAMNANLEKRFLRLAQRVFDEDSSAKQMCLVNGIICTIENEHFAAPDWKGIEILHQAASALKEISEENSVEVSIVLGTTRGFFQMTKRLLSLKLDGYKTSERKELVDILAINLRYSLSHLDHYVDSIRHISRDLLKCTIQLGTRLDDTLNGIIYDYIRNGAININTKCVLIGAISSILRAKEVLRAIPDVPEFLLRSLSRNDHSNTNLHINNCYESLMMSYSYEENKQDWFNRWINPILTEITNGQEGGASRDTGEPIELYAIASTDLEEAVIDGGNGGNDVRETLHDLIRKAIRAYPEIAICMIDSKIGVSFGLILSSLGIARKNGLFDTVQSTEVMWKNLLRYTDIRQAMISADDSTRMSALYLITECHKSTEIFTKQDLECILFFLETNINVQAASLRQKITSCMKSALNRLRSGFLSIIKKSDIDGKSHYYYEFVKRLHEFCIDNQFIGANYSRRAISFQILLQLLQISSYIFYDDENTSMWNERQVRILLSALNDSYESNKHYSLKVLSFCPKQFIEQFNHELNFEVTRSLMISPRPNDSLSAAYYLEYLCFVNNTIDAPRLEMEPASCSVAAKVYHCFLWCEEILMQGLRLASHSLLRASRENPMFGALICIRHLLSKLDFKELSQDECWRTSIIRLIGTCDSIAKVVSVVTNNSSPEGTFLEDFVETTNANECADIEMDEGSDSEICEEVLANAAPSTTNEPTNAGSKAETTPQMILLCSWRTIKEISLILGDIASRSPITETDNTVPQDACAGLLTCQQILSIGNQFIELLSETKHRGAFEQAYIGFSKICLRLWGSPHAELHQLPMRWIKELINAISAGVANAASVPEIAGGDIAEINVDKLCITRRSAGIPFIIQALITSELQVSSTKGLQFCMKTLLELCRSNATGSQTRTHSLNILRSLFRSTDLGETVGEFISEGIMCAINGYEAESWSERNSSTLLFSALMVRVFGVQRSKDTENLNIRNKMTGRIFFLRYPLLYDYFVLELEKASKIIMQGSRSKKLHPLLLLLSRLYPSALEGSESNLKLSRFVPLVSICSGCAELQTRYLAAKIISIIVSPDLMFDRICLLLESLNRSNNRNINPNSLHGALLQILYLVKTKNPGLIAAATSSGQLNNWIELYTAISNYLFEVKPNFIIYSTVLDILLEILARCRHIIIAEDDQFIDDLSNIVDYLLNLANHRKFYGDPLVFQKIVLLKTFMYLYSDDEAAIRSSQCFLLRIDPDGESKQSPEYIEAMLNTTLLVLDIDHIGKHCEEYDITPVEVFYFRNICELKPDRLRWLKAELLRSQQFHCCLRRLIASDGGHCTQPYPIQVKAYLVLSHSGAAVGNVLLEGKSIREAIQTIYRVANTQPYQLRSAMFRCLKRLLQNESKGSGEFTLNLKVFDKNEVNIYGELELVRAYCIAELQNLQLNNVDYSLDSNTDKIQKIVDKHLTQPTCIREFLQLTVKVPSKLIGIVL</sequence>
<name>A0A182N8V1_9DIPT</name>
<dbReference type="InterPro" id="IPR056843">
    <property type="entry name" value="THADA-like_TPR"/>
</dbReference>
<dbReference type="InterPro" id="IPR051954">
    <property type="entry name" value="tRNA_methyltransferase_THADA"/>
</dbReference>
<dbReference type="PANTHER" id="PTHR14387">
    <property type="entry name" value="THADA/DEATH RECEPTOR INTERACTING PROTEIN"/>
    <property type="match status" value="1"/>
</dbReference>
<dbReference type="InterPro" id="IPR019442">
    <property type="entry name" value="THADA/TRM732_DUF2428"/>
</dbReference>
<protein>
    <submittedName>
        <fullName evidence="5">DUF2428 domain-containing protein</fullName>
    </submittedName>
</protein>
<evidence type="ECO:0000313" key="5">
    <source>
        <dbReference type="EnsemblMetazoa" id="ADIR004075-PA"/>
    </source>
</evidence>
<evidence type="ECO:0000259" key="2">
    <source>
        <dbReference type="Pfam" id="PF10350"/>
    </source>
</evidence>
<dbReference type="Pfam" id="PF25151">
    <property type="entry name" value="TPR_Trm732_C"/>
    <property type="match status" value="1"/>
</dbReference>
<reference evidence="5" key="2">
    <citation type="submission" date="2020-05" db="UniProtKB">
        <authorList>
            <consortium name="EnsemblMetazoa"/>
        </authorList>
    </citation>
    <scope>IDENTIFICATION</scope>
    <source>
        <strain evidence="5">WRAIR2</strain>
    </source>
</reference>
<keyword evidence="6" id="KW-1185">Reference proteome</keyword>
<dbReference type="Proteomes" id="UP000075884">
    <property type="component" value="Unassembled WGS sequence"/>
</dbReference>
<feature type="domain" description="DUF2428" evidence="2">
    <location>
        <begin position="890"/>
        <end position="1191"/>
    </location>
</feature>
<evidence type="ECO:0000313" key="6">
    <source>
        <dbReference type="Proteomes" id="UP000075884"/>
    </source>
</evidence>
<keyword evidence="1" id="KW-0819">tRNA processing</keyword>
<dbReference type="PANTHER" id="PTHR14387:SF7">
    <property type="entry name" value="THYROID ADENOMA-ASSOCIATED PROTEIN"/>
    <property type="match status" value="1"/>
</dbReference>
<dbReference type="GO" id="GO:0030488">
    <property type="term" value="P:tRNA methylation"/>
    <property type="evidence" value="ECO:0007669"/>
    <property type="project" value="TreeGrafter"/>
</dbReference>
<reference evidence="6" key="1">
    <citation type="submission" date="2013-03" db="EMBL/GenBank/DDBJ databases">
        <title>The Genome Sequence of Anopheles dirus WRAIR2.</title>
        <authorList>
            <consortium name="The Broad Institute Genomics Platform"/>
            <person name="Neafsey D.E."/>
            <person name="Walton C."/>
            <person name="Walker B."/>
            <person name="Young S.K."/>
            <person name="Zeng Q."/>
            <person name="Gargeya S."/>
            <person name="Fitzgerald M."/>
            <person name="Haas B."/>
            <person name="Abouelleil A."/>
            <person name="Allen A.W."/>
            <person name="Alvarado L."/>
            <person name="Arachchi H.M."/>
            <person name="Berlin A.M."/>
            <person name="Chapman S.B."/>
            <person name="Gainer-Dewar J."/>
            <person name="Goldberg J."/>
            <person name="Griggs A."/>
            <person name="Gujja S."/>
            <person name="Hansen M."/>
            <person name="Howarth C."/>
            <person name="Imamovic A."/>
            <person name="Ireland A."/>
            <person name="Larimer J."/>
            <person name="McCowan C."/>
            <person name="Murphy C."/>
            <person name="Pearson M."/>
            <person name="Poon T.W."/>
            <person name="Priest M."/>
            <person name="Roberts A."/>
            <person name="Saif S."/>
            <person name="Shea T."/>
            <person name="Sisk P."/>
            <person name="Sykes S."/>
            <person name="Wortman J."/>
            <person name="Nusbaum C."/>
            <person name="Birren B."/>
        </authorList>
    </citation>
    <scope>NUCLEOTIDE SEQUENCE [LARGE SCALE GENOMIC DNA]</scope>
    <source>
        <strain evidence="6">WRAIR2</strain>
    </source>
</reference>
<accession>A0A182N8V1</accession>
<dbReference type="STRING" id="7168.A0A182N8V1"/>
<feature type="domain" description="tRNA (32-2'-O)-methyltransferase regulator THADA-like TPR repeats region" evidence="3">
    <location>
        <begin position="564"/>
        <end position="754"/>
    </location>
</feature>
<organism evidence="5 6">
    <name type="scientific">Anopheles dirus</name>
    <dbReference type="NCBI Taxonomy" id="7168"/>
    <lineage>
        <taxon>Eukaryota</taxon>
        <taxon>Metazoa</taxon>
        <taxon>Ecdysozoa</taxon>
        <taxon>Arthropoda</taxon>
        <taxon>Hexapoda</taxon>
        <taxon>Insecta</taxon>
        <taxon>Pterygota</taxon>
        <taxon>Neoptera</taxon>
        <taxon>Endopterygota</taxon>
        <taxon>Diptera</taxon>
        <taxon>Nematocera</taxon>
        <taxon>Culicoidea</taxon>
        <taxon>Culicidae</taxon>
        <taxon>Anophelinae</taxon>
        <taxon>Anopheles</taxon>
    </lineage>
</organism>
<proteinExistence type="predicted"/>
<evidence type="ECO:0000256" key="1">
    <source>
        <dbReference type="ARBA" id="ARBA00022694"/>
    </source>
</evidence>
<dbReference type="Pfam" id="PF10350">
    <property type="entry name" value="DUF2428"/>
    <property type="match status" value="1"/>
</dbReference>
<dbReference type="EnsemblMetazoa" id="ADIR004075-RA">
    <property type="protein sequence ID" value="ADIR004075-PA"/>
    <property type="gene ID" value="ADIR004075"/>
</dbReference>